<gene>
    <name evidence="2" type="ORF">K788_0002150</name>
</gene>
<dbReference type="EMBL" id="CP012748">
    <property type="protein sequence ID" value="ALL71022.1"/>
    <property type="molecule type" value="Genomic_DNA"/>
</dbReference>
<evidence type="ECO:0000313" key="3">
    <source>
        <dbReference type="Proteomes" id="UP000019146"/>
    </source>
</evidence>
<dbReference type="KEGG" id="bcai:K788_0002150"/>
<sequence>MVKGFLGGPLQVIGRQQFGSTRQNLRDGFASQHALLLGMPLAAATHSSCMKERPNSGPSTGVSISTAVNGLVGR</sequence>
<keyword evidence="2" id="KW-0614">Plasmid</keyword>
<protein>
    <submittedName>
        <fullName evidence="2">Uncharacterized protein</fullName>
    </submittedName>
</protein>
<dbReference type="Proteomes" id="UP000019146">
    <property type="component" value="Plasmid unnamed"/>
</dbReference>
<dbReference type="AlphaFoldDB" id="A0A0P0RPW6"/>
<evidence type="ECO:0000256" key="1">
    <source>
        <dbReference type="SAM" id="MobiDB-lite"/>
    </source>
</evidence>
<proteinExistence type="predicted"/>
<accession>A0A0P0RPW6</accession>
<organism evidence="2 3">
    <name type="scientific">Paraburkholderia caribensis MBA4</name>
    <dbReference type="NCBI Taxonomy" id="1323664"/>
    <lineage>
        <taxon>Bacteria</taxon>
        <taxon>Pseudomonadati</taxon>
        <taxon>Pseudomonadota</taxon>
        <taxon>Betaproteobacteria</taxon>
        <taxon>Burkholderiales</taxon>
        <taxon>Burkholderiaceae</taxon>
        <taxon>Paraburkholderia</taxon>
    </lineage>
</organism>
<reference evidence="2 3" key="1">
    <citation type="journal article" date="2014" name="Genome Announc.">
        <title>Draft Genome Sequence of the Haloacid-Degrading Burkholderia caribensis Strain MBA4.</title>
        <authorList>
            <person name="Pan Y."/>
            <person name="Kong K.F."/>
            <person name="Tsang J.S."/>
        </authorList>
    </citation>
    <scope>NUCLEOTIDE SEQUENCE [LARGE SCALE GENOMIC DNA]</scope>
    <source>
        <strain evidence="2 3">MBA4</strain>
        <plasmid evidence="3">Plasmid</plasmid>
    </source>
</reference>
<feature type="region of interest" description="Disordered" evidence="1">
    <location>
        <begin position="47"/>
        <end position="74"/>
    </location>
</feature>
<evidence type="ECO:0000313" key="2">
    <source>
        <dbReference type="EMBL" id="ALL71022.1"/>
    </source>
</evidence>
<feature type="compositionally biased region" description="Polar residues" evidence="1">
    <location>
        <begin position="56"/>
        <end position="68"/>
    </location>
</feature>
<name>A0A0P0RPW6_9BURK</name>
<geneLocation type="plasmid" evidence="3"/>